<keyword evidence="1" id="KW-1133">Transmembrane helix</keyword>
<name>A0A6G0YG94_APHCR</name>
<dbReference type="Proteomes" id="UP000478052">
    <property type="component" value="Unassembled WGS sequence"/>
</dbReference>
<reference evidence="2 3" key="1">
    <citation type="submission" date="2019-08" db="EMBL/GenBank/DDBJ databases">
        <title>Whole genome of Aphis craccivora.</title>
        <authorList>
            <person name="Voronova N.V."/>
            <person name="Shulinski R.S."/>
            <person name="Bandarenka Y.V."/>
            <person name="Zhorov D.G."/>
            <person name="Warner D."/>
        </authorList>
    </citation>
    <scope>NUCLEOTIDE SEQUENCE [LARGE SCALE GENOMIC DNA]</scope>
    <source>
        <strain evidence="2">180601</strain>
        <tissue evidence="2">Whole Body</tissue>
    </source>
</reference>
<accession>A0A6G0YG94</accession>
<gene>
    <name evidence="2" type="ORF">FWK35_00008718</name>
</gene>
<keyword evidence="3" id="KW-1185">Reference proteome</keyword>
<feature type="transmembrane region" description="Helical" evidence="1">
    <location>
        <begin position="48"/>
        <end position="71"/>
    </location>
</feature>
<keyword evidence="1" id="KW-0472">Membrane</keyword>
<proteinExistence type="predicted"/>
<dbReference type="AlphaFoldDB" id="A0A6G0YG94"/>
<sequence length="72" mass="7840">MCVTSWKDNKQVNLLSTYFGSLPMLLASTFLFGTAATSVTDTTTTTTTAVTIITAITTRTLLTTAIVEFFYM</sequence>
<dbReference type="OrthoDB" id="122438at2759"/>
<keyword evidence="1" id="KW-0812">Transmembrane</keyword>
<evidence type="ECO:0000313" key="3">
    <source>
        <dbReference type="Proteomes" id="UP000478052"/>
    </source>
</evidence>
<comment type="caution">
    <text evidence="2">The sequence shown here is derived from an EMBL/GenBank/DDBJ whole genome shotgun (WGS) entry which is preliminary data.</text>
</comment>
<protein>
    <submittedName>
        <fullName evidence="2">PiggyBac transposable element-derived protein 3-like</fullName>
    </submittedName>
</protein>
<evidence type="ECO:0000313" key="2">
    <source>
        <dbReference type="EMBL" id="KAF0755070.1"/>
    </source>
</evidence>
<dbReference type="EMBL" id="VUJU01004242">
    <property type="protein sequence ID" value="KAF0755070.1"/>
    <property type="molecule type" value="Genomic_DNA"/>
</dbReference>
<feature type="transmembrane region" description="Helical" evidence="1">
    <location>
        <begin position="12"/>
        <end position="36"/>
    </location>
</feature>
<evidence type="ECO:0000256" key="1">
    <source>
        <dbReference type="SAM" id="Phobius"/>
    </source>
</evidence>
<organism evidence="2 3">
    <name type="scientific">Aphis craccivora</name>
    <name type="common">Cowpea aphid</name>
    <dbReference type="NCBI Taxonomy" id="307492"/>
    <lineage>
        <taxon>Eukaryota</taxon>
        <taxon>Metazoa</taxon>
        <taxon>Ecdysozoa</taxon>
        <taxon>Arthropoda</taxon>
        <taxon>Hexapoda</taxon>
        <taxon>Insecta</taxon>
        <taxon>Pterygota</taxon>
        <taxon>Neoptera</taxon>
        <taxon>Paraneoptera</taxon>
        <taxon>Hemiptera</taxon>
        <taxon>Sternorrhyncha</taxon>
        <taxon>Aphidomorpha</taxon>
        <taxon>Aphidoidea</taxon>
        <taxon>Aphididae</taxon>
        <taxon>Aphidini</taxon>
        <taxon>Aphis</taxon>
        <taxon>Aphis</taxon>
    </lineage>
</organism>